<keyword evidence="1" id="KW-0732">Signal</keyword>
<organism evidence="2 3">
    <name type="scientific">Alternaria arborescens</name>
    <dbReference type="NCBI Taxonomy" id="156630"/>
    <lineage>
        <taxon>Eukaryota</taxon>
        <taxon>Fungi</taxon>
        <taxon>Dikarya</taxon>
        <taxon>Ascomycota</taxon>
        <taxon>Pezizomycotina</taxon>
        <taxon>Dothideomycetes</taxon>
        <taxon>Pleosporomycetidae</taxon>
        <taxon>Pleosporales</taxon>
        <taxon>Pleosporineae</taxon>
        <taxon>Pleosporaceae</taxon>
        <taxon>Alternaria</taxon>
        <taxon>Alternaria sect. Alternaria</taxon>
    </lineage>
</organism>
<evidence type="ECO:0000256" key="1">
    <source>
        <dbReference type="SAM" id="SignalP"/>
    </source>
</evidence>
<dbReference type="OrthoDB" id="3648350at2759"/>
<keyword evidence="3" id="KW-1185">Reference proteome</keyword>
<protein>
    <recommendedName>
        <fullName evidence="4">Secreted protein</fullName>
    </recommendedName>
</protein>
<name>A0A4Q4S9H0_9PLEO</name>
<gene>
    <name evidence="2" type="ORF">AA0113_g5030</name>
</gene>
<accession>A0A4Q4S9H0</accession>
<evidence type="ECO:0000313" key="2">
    <source>
        <dbReference type="EMBL" id="RYO66847.1"/>
    </source>
</evidence>
<evidence type="ECO:0008006" key="4">
    <source>
        <dbReference type="Google" id="ProtNLM"/>
    </source>
</evidence>
<evidence type="ECO:0000313" key="3">
    <source>
        <dbReference type="Proteomes" id="UP000293823"/>
    </source>
</evidence>
<dbReference type="Proteomes" id="UP000293823">
    <property type="component" value="Unassembled WGS sequence"/>
</dbReference>
<sequence length="152" mass="15174">MFTKLAVSFLAMQMLASAMPNQQRRANDVDITSLDKNVTSTSGVGNVAAAGSLTPFGDIGVGCGINWQAGVSYGGGLTAGSSDFGLGGGFNITPEVLTVGAGLGLNSANVSANIQFTGAKNGSVELVFESSAPIVCTPGFKDGKSTVSCTTV</sequence>
<reference evidence="3" key="1">
    <citation type="journal article" date="2019" name="bioRxiv">
        <title>Genomics, evolutionary history and diagnostics of the Alternaria alternata species group including apple and Asian pear pathotypes.</title>
        <authorList>
            <person name="Armitage A.D."/>
            <person name="Cockerton H.M."/>
            <person name="Sreenivasaprasad S."/>
            <person name="Woodhall J.W."/>
            <person name="Lane C.R."/>
            <person name="Harrison R.J."/>
            <person name="Clarkson J.P."/>
        </authorList>
    </citation>
    <scope>NUCLEOTIDE SEQUENCE [LARGE SCALE GENOMIC DNA]</scope>
    <source>
        <strain evidence="3">RGR 97.0016</strain>
    </source>
</reference>
<dbReference type="AlphaFoldDB" id="A0A4Q4S9H0"/>
<proteinExistence type="predicted"/>
<feature type="chain" id="PRO_5020881843" description="Secreted protein" evidence="1">
    <location>
        <begin position="19"/>
        <end position="152"/>
    </location>
</feature>
<dbReference type="EMBL" id="PEJP01000017">
    <property type="protein sequence ID" value="RYO66847.1"/>
    <property type="molecule type" value="Genomic_DNA"/>
</dbReference>
<feature type="signal peptide" evidence="1">
    <location>
        <begin position="1"/>
        <end position="18"/>
    </location>
</feature>
<comment type="caution">
    <text evidence="2">The sequence shown here is derived from an EMBL/GenBank/DDBJ whole genome shotgun (WGS) entry which is preliminary data.</text>
</comment>